<evidence type="ECO:0000313" key="2">
    <source>
        <dbReference type="Proteomes" id="UP001447188"/>
    </source>
</evidence>
<dbReference type="Gene3D" id="3.90.190.10">
    <property type="entry name" value="Protein tyrosine phosphatase superfamily"/>
    <property type="match status" value="1"/>
</dbReference>
<dbReference type="InterPro" id="IPR029021">
    <property type="entry name" value="Prot-tyrosine_phosphatase-like"/>
</dbReference>
<gene>
    <name evidence="1" type="primary">OCA6</name>
    <name evidence="1" type="ORF">Q9L58_003908</name>
</gene>
<dbReference type="PANTHER" id="PTHR31126:SF14">
    <property type="entry name" value="TYROSINE-PROTEIN PHOSPHATASE OCA6-RELATED"/>
    <property type="match status" value="1"/>
</dbReference>
<dbReference type="Pfam" id="PF03162">
    <property type="entry name" value="Y_phosphatase2"/>
    <property type="match status" value="1"/>
</dbReference>
<accession>A0ABR3GMD6</accession>
<keyword evidence="1" id="KW-0378">Hydrolase</keyword>
<keyword evidence="2" id="KW-1185">Reference proteome</keyword>
<dbReference type="EC" id="3.1.3.48" evidence="1"/>
<dbReference type="EMBL" id="JBBBZM010000039">
    <property type="protein sequence ID" value="KAL0637085.1"/>
    <property type="molecule type" value="Genomic_DNA"/>
</dbReference>
<comment type="caution">
    <text evidence="1">The sequence shown here is derived from an EMBL/GenBank/DDBJ whole genome shotgun (WGS) entry which is preliminary data.</text>
</comment>
<proteinExistence type="predicted"/>
<name>A0ABR3GMD6_9PEZI</name>
<dbReference type="SUPFAM" id="SSF52799">
    <property type="entry name" value="(Phosphotyrosine protein) phosphatases II"/>
    <property type="match status" value="1"/>
</dbReference>
<sequence length="221" mass="25047">MTSTGTATITSAFPDHSDLVIPPLRFSIVEDKLYRGSYPRPLNFKFLESLNLCTILSVTPEPLTEDAAGWCRMRGIEMIHIRPERDGKKGAPLKHAEACKILSIMLNSAYAPLYVHCLNGSEVTGLAMTSLRKVQLWATPSVLSELMRFSESHSSFDRFLEEFSGEVTIPMEPVRWLWQGLKDEDGLPPLGCGVKIKYVDTRLEERYQQKRSEKAKKLEDR</sequence>
<dbReference type="PANTHER" id="PTHR31126">
    <property type="entry name" value="TYROSINE-PROTEIN PHOSPHATASE"/>
    <property type="match status" value="1"/>
</dbReference>
<dbReference type="InterPro" id="IPR004861">
    <property type="entry name" value="Siw14-like"/>
</dbReference>
<evidence type="ECO:0000313" key="1">
    <source>
        <dbReference type="EMBL" id="KAL0637085.1"/>
    </source>
</evidence>
<organism evidence="1 2">
    <name type="scientific">Discina gigas</name>
    <dbReference type="NCBI Taxonomy" id="1032678"/>
    <lineage>
        <taxon>Eukaryota</taxon>
        <taxon>Fungi</taxon>
        <taxon>Dikarya</taxon>
        <taxon>Ascomycota</taxon>
        <taxon>Pezizomycotina</taxon>
        <taxon>Pezizomycetes</taxon>
        <taxon>Pezizales</taxon>
        <taxon>Discinaceae</taxon>
        <taxon>Discina</taxon>
    </lineage>
</organism>
<dbReference type="GO" id="GO:0004725">
    <property type="term" value="F:protein tyrosine phosphatase activity"/>
    <property type="evidence" value="ECO:0007669"/>
    <property type="project" value="UniProtKB-EC"/>
</dbReference>
<reference evidence="1 2" key="1">
    <citation type="submission" date="2024-02" db="EMBL/GenBank/DDBJ databases">
        <title>Discinaceae phylogenomics.</title>
        <authorList>
            <person name="Dirks A.C."/>
            <person name="James T.Y."/>
        </authorList>
    </citation>
    <scope>NUCLEOTIDE SEQUENCE [LARGE SCALE GENOMIC DNA]</scope>
    <source>
        <strain evidence="1 2">ACD0624</strain>
    </source>
</reference>
<dbReference type="Proteomes" id="UP001447188">
    <property type="component" value="Unassembled WGS sequence"/>
</dbReference>
<protein>
    <submittedName>
        <fullName evidence="1">Protein-tyrosine-phosphatase</fullName>
        <ecNumber evidence="1">3.1.3.48</ecNumber>
    </submittedName>
</protein>